<reference evidence="16" key="1">
    <citation type="submission" date="2018-07" db="EMBL/GenBank/DDBJ databases">
        <title>Comparative genomics of catfishes provides insights into carnivory and benthic adaptation.</title>
        <authorList>
            <person name="Zhang Y."/>
            <person name="Wang D."/>
            <person name="Peng Z."/>
            <person name="Zheng S."/>
            <person name="Shao F."/>
            <person name="Tao W."/>
        </authorList>
    </citation>
    <scope>NUCLEOTIDE SEQUENCE</scope>
    <source>
        <strain evidence="16">Chongqing</strain>
    </source>
</reference>
<dbReference type="InterPro" id="IPR003097">
    <property type="entry name" value="CysJ-like_FAD-binding"/>
</dbReference>
<evidence type="ECO:0000256" key="7">
    <source>
        <dbReference type="ARBA" id="ARBA00022827"/>
    </source>
</evidence>
<evidence type="ECO:0000259" key="15">
    <source>
        <dbReference type="PROSITE" id="PS51384"/>
    </source>
</evidence>
<evidence type="ECO:0000256" key="1">
    <source>
        <dbReference type="ARBA" id="ARBA00001917"/>
    </source>
</evidence>
<evidence type="ECO:0000256" key="11">
    <source>
        <dbReference type="ARBA" id="ARBA00039088"/>
    </source>
</evidence>
<dbReference type="PANTHER" id="PTHR19384:SF84">
    <property type="entry name" value="METHIONINE SYNTHASE REDUCTASE"/>
    <property type="match status" value="1"/>
</dbReference>
<evidence type="ECO:0000256" key="6">
    <source>
        <dbReference type="ARBA" id="ARBA00022691"/>
    </source>
</evidence>
<dbReference type="FunFam" id="1.20.990.10:FF:000007">
    <property type="entry name" value="Methionine synthase reductase"/>
    <property type="match status" value="1"/>
</dbReference>
<keyword evidence="9" id="KW-0560">Oxidoreductase</keyword>
<evidence type="ECO:0000256" key="8">
    <source>
        <dbReference type="ARBA" id="ARBA00022857"/>
    </source>
</evidence>
<name>A0AAD5FHJ9_SILAS</name>
<dbReference type="GO" id="GO:0009086">
    <property type="term" value="P:methionine biosynthetic process"/>
    <property type="evidence" value="ECO:0007669"/>
    <property type="project" value="UniProtKB-KW"/>
</dbReference>
<dbReference type="Pfam" id="PF00258">
    <property type="entry name" value="Flavodoxin_1"/>
    <property type="match status" value="1"/>
</dbReference>
<dbReference type="GO" id="GO:0010181">
    <property type="term" value="F:FMN binding"/>
    <property type="evidence" value="ECO:0007669"/>
    <property type="project" value="InterPro"/>
</dbReference>
<dbReference type="Proteomes" id="UP001205998">
    <property type="component" value="Unassembled WGS sequence"/>
</dbReference>
<protein>
    <recommendedName>
        <fullName evidence="12">Methionine synthase reductase</fullName>
        <ecNumber evidence="11">1.16.1.8</ecNumber>
    </recommendedName>
</protein>
<dbReference type="SUPFAM" id="SSF52218">
    <property type="entry name" value="Flavoproteins"/>
    <property type="match status" value="1"/>
</dbReference>
<feature type="domain" description="Flavodoxin-like" evidence="14">
    <location>
        <begin position="2"/>
        <end position="145"/>
    </location>
</feature>
<comment type="caution">
    <text evidence="16">The sequence shown here is derived from an EMBL/GenBank/DDBJ whole genome shotgun (WGS) entry which is preliminary data.</text>
</comment>
<keyword evidence="4" id="KW-0285">Flavoprotein</keyword>
<dbReference type="Pfam" id="PF00175">
    <property type="entry name" value="NAD_binding_1"/>
    <property type="match status" value="1"/>
</dbReference>
<evidence type="ECO:0000256" key="4">
    <source>
        <dbReference type="ARBA" id="ARBA00022630"/>
    </source>
</evidence>
<dbReference type="PRINTS" id="PR00371">
    <property type="entry name" value="FPNCR"/>
</dbReference>
<comment type="cofactor">
    <cofactor evidence="2">
        <name>FAD</name>
        <dbReference type="ChEBI" id="CHEBI:57692"/>
    </cofactor>
</comment>
<dbReference type="Gene3D" id="2.40.30.10">
    <property type="entry name" value="Translation factors"/>
    <property type="match status" value="1"/>
</dbReference>
<dbReference type="SUPFAM" id="SSF63380">
    <property type="entry name" value="Riboflavin synthase domain-like"/>
    <property type="match status" value="2"/>
</dbReference>
<keyword evidence="10" id="KW-0486">Methionine biosynthesis</keyword>
<evidence type="ECO:0000256" key="5">
    <source>
        <dbReference type="ARBA" id="ARBA00022643"/>
    </source>
</evidence>
<evidence type="ECO:0000313" key="16">
    <source>
        <dbReference type="EMBL" id="KAI5617111.1"/>
    </source>
</evidence>
<evidence type="ECO:0000259" key="14">
    <source>
        <dbReference type="PROSITE" id="PS50902"/>
    </source>
</evidence>
<evidence type="ECO:0000256" key="10">
    <source>
        <dbReference type="ARBA" id="ARBA00023167"/>
    </source>
</evidence>
<proteinExistence type="predicted"/>
<keyword evidence="17" id="KW-1185">Reference proteome</keyword>
<feature type="non-terminal residue" evidence="16">
    <location>
        <position position="1"/>
    </location>
</feature>
<feature type="domain" description="FAD-binding FR-type" evidence="15">
    <location>
        <begin position="259"/>
        <end position="551"/>
    </location>
</feature>
<comment type="cofactor">
    <cofactor evidence="1">
        <name>FMN</name>
        <dbReference type="ChEBI" id="CHEBI:58210"/>
    </cofactor>
</comment>
<feature type="non-terminal residue" evidence="16">
    <location>
        <position position="716"/>
    </location>
</feature>
<dbReference type="InterPro" id="IPR029039">
    <property type="entry name" value="Flavoprotein-like_sf"/>
</dbReference>
<dbReference type="SUPFAM" id="SSF52343">
    <property type="entry name" value="Ferredoxin reductase-like, C-terminal NADP-linked domain"/>
    <property type="match status" value="1"/>
</dbReference>
<evidence type="ECO:0000313" key="17">
    <source>
        <dbReference type="Proteomes" id="UP001205998"/>
    </source>
</evidence>
<evidence type="ECO:0000256" key="13">
    <source>
        <dbReference type="SAM" id="MobiDB-lite"/>
    </source>
</evidence>
<dbReference type="InterPro" id="IPR001094">
    <property type="entry name" value="Flavdoxin-like"/>
</dbReference>
<evidence type="ECO:0000256" key="2">
    <source>
        <dbReference type="ARBA" id="ARBA00001974"/>
    </source>
</evidence>
<dbReference type="InterPro" id="IPR001709">
    <property type="entry name" value="Flavoprot_Pyr_Nucl_cyt_Rdtase"/>
</dbReference>
<dbReference type="GO" id="GO:0005829">
    <property type="term" value="C:cytosol"/>
    <property type="evidence" value="ECO:0007669"/>
    <property type="project" value="TreeGrafter"/>
</dbReference>
<dbReference type="InterPro" id="IPR008254">
    <property type="entry name" value="Flavodoxin/NO_synth"/>
</dbReference>
<keyword evidence="5" id="KW-0288">FMN</keyword>
<dbReference type="PROSITE" id="PS50902">
    <property type="entry name" value="FLAVODOXIN_LIKE"/>
    <property type="match status" value="1"/>
</dbReference>
<dbReference type="InterPro" id="IPR039261">
    <property type="entry name" value="FNR_nucleotide-bd"/>
</dbReference>
<dbReference type="GO" id="GO:0030586">
    <property type="term" value="F:[methionine synthase] reductase (NADPH) activity"/>
    <property type="evidence" value="ECO:0007669"/>
    <property type="project" value="UniProtKB-EC"/>
</dbReference>
<dbReference type="CDD" id="cd06203">
    <property type="entry name" value="methionine_synthase_red"/>
    <property type="match status" value="1"/>
</dbReference>
<dbReference type="EC" id="1.16.1.8" evidence="11"/>
<feature type="region of interest" description="Disordered" evidence="13">
    <location>
        <begin position="194"/>
        <end position="213"/>
    </location>
</feature>
<evidence type="ECO:0000256" key="9">
    <source>
        <dbReference type="ARBA" id="ARBA00023002"/>
    </source>
</evidence>
<dbReference type="InterPro" id="IPR017927">
    <property type="entry name" value="FAD-bd_FR_type"/>
</dbReference>
<dbReference type="PANTHER" id="PTHR19384">
    <property type="entry name" value="NITRIC OXIDE SYNTHASE-RELATED"/>
    <property type="match status" value="1"/>
</dbReference>
<keyword evidence="8" id="KW-0521">NADP</keyword>
<dbReference type="PRINTS" id="PR00369">
    <property type="entry name" value="FLAVODOXIN"/>
</dbReference>
<dbReference type="InterPro" id="IPR023173">
    <property type="entry name" value="NADPH_Cyt_P450_Rdtase_alpha"/>
</dbReference>
<organism evidence="16 17">
    <name type="scientific">Silurus asotus</name>
    <name type="common">Amur catfish</name>
    <name type="synonym">Parasilurus asotus</name>
    <dbReference type="NCBI Taxonomy" id="30991"/>
    <lineage>
        <taxon>Eukaryota</taxon>
        <taxon>Metazoa</taxon>
        <taxon>Chordata</taxon>
        <taxon>Craniata</taxon>
        <taxon>Vertebrata</taxon>
        <taxon>Euteleostomi</taxon>
        <taxon>Actinopterygii</taxon>
        <taxon>Neopterygii</taxon>
        <taxon>Teleostei</taxon>
        <taxon>Ostariophysi</taxon>
        <taxon>Siluriformes</taxon>
        <taxon>Siluridae</taxon>
        <taxon>Silurus</taxon>
    </lineage>
</organism>
<dbReference type="GO" id="GO:0050667">
    <property type="term" value="P:homocysteine metabolic process"/>
    <property type="evidence" value="ECO:0007669"/>
    <property type="project" value="TreeGrafter"/>
</dbReference>
<dbReference type="GO" id="GO:0050660">
    <property type="term" value="F:flavin adenine dinucleotide binding"/>
    <property type="evidence" value="ECO:0007669"/>
    <property type="project" value="TreeGrafter"/>
</dbReference>
<dbReference type="Gene3D" id="1.20.990.10">
    <property type="entry name" value="NADPH-cytochrome p450 Reductase, Chain A, domain 3"/>
    <property type="match status" value="2"/>
</dbReference>
<dbReference type="PROSITE" id="PS51384">
    <property type="entry name" value="FAD_FR"/>
    <property type="match status" value="1"/>
</dbReference>
<gene>
    <name evidence="16" type="ORF">C0J50_23364</name>
</gene>
<sequence>RFLILYGSQKGQAQAIAEELSEQATVHGFEAEISCLSKADKYNLEEEHNPVVLVVSTTGDGEPPDTALKFVRRIRKKSLPRDHFSHLHYTLLALGDTNYTNFCNCGKTIDGRLQELGANHFYATGLADDGTGLEVVVDPWIEGLWDALKKIFDKMSASNLISDISPSNTQQSEAIVENLETSAQSLKLLNISDADAGKSNPESETKIQDSETPLEASLNRSIAPLAQSSLSIPALPPCYLEVCLGDVPTEEEEVHVAAQGFHEVPILRALCLTRENAVKPAILLELDIKEESISYQPGDAFDLVCPNRDTEVEDLLHRLGLHDKKHHSVHLQLLKNTKKKGARVPQYIPEKCTLQYLLTWCLEIRSIPKKAFLRSLADCTQETSEKRRLQELCSREGAADYDRFVRTPSVCILDLLRAFPSCTPPLSLLIAQSLNHSLNASNWMVSLSIWLPQRLTMLLEHLPKLQPRAYSAASSSLLHPGKVHIVFSVVGFPACAEHPERLGLCTGWLADRVSTFIEPYGTKRASRESVDYAALPKIHVVPRLNSTFHLPSDPTVPMVMVGPGTGVAPFIGFLQQRQKERERNQDSSFGETWLFFGCRHKDRDFIFREELERFVENGTLSHLKVCFSRAEQDNDGSEPNPKYVQHNLLLHAEQVARILLKENGCLYVCGDAKNMAKDVNDTLIEIIGENLQVDKLDSMKTIAKLREEKRYRQDIW</sequence>
<dbReference type="FunFam" id="3.40.50.80:FF:000018">
    <property type="entry name" value="NADPH--cytochrome P450 reductase"/>
    <property type="match status" value="1"/>
</dbReference>
<dbReference type="InterPro" id="IPR017938">
    <property type="entry name" value="Riboflavin_synthase-like_b-brl"/>
</dbReference>
<keyword evidence="6" id="KW-0949">S-adenosyl-L-methionine</keyword>
<dbReference type="AlphaFoldDB" id="A0AAD5FHJ9"/>
<dbReference type="Pfam" id="PF00667">
    <property type="entry name" value="FAD_binding_1"/>
    <property type="match status" value="2"/>
</dbReference>
<keyword evidence="7" id="KW-0274">FAD</keyword>
<dbReference type="InterPro" id="IPR001433">
    <property type="entry name" value="OxRdtase_FAD/NAD-bd"/>
</dbReference>
<evidence type="ECO:0000256" key="12">
    <source>
        <dbReference type="ARBA" id="ARBA00040659"/>
    </source>
</evidence>
<dbReference type="Gene3D" id="3.40.50.360">
    <property type="match status" value="1"/>
</dbReference>
<dbReference type="EMBL" id="MU551707">
    <property type="protein sequence ID" value="KAI5617111.1"/>
    <property type="molecule type" value="Genomic_DNA"/>
</dbReference>
<evidence type="ECO:0000256" key="3">
    <source>
        <dbReference type="ARBA" id="ARBA00022605"/>
    </source>
</evidence>
<keyword evidence="3" id="KW-0028">Amino-acid biosynthesis</keyword>
<dbReference type="FunFam" id="3.40.50.360:FF:000059">
    <property type="entry name" value="5-methyltetrahydrofolate-homocysteine methyltransferase reductase"/>
    <property type="match status" value="1"/>
</dbReference>
<accession>A0AAD5FHJ9</accession>
<dbReference type="Gene3D" id="3.40.50.80">
    <property type="entry name" value="Nucleotide-binding domain of ferredoxin-NADP reductase (FNR) module"/>
    <property type="match status" value="1"/>
</dbReference>